<dbReference type="InterPro" id="IPR023214">
    <property type="entry name" value="HAD_sf"/>
</dbReference>
<dbReference type="Gene3D" id="3.40.50.1000">
    <property type="entry name" value="HAD superfamily/HAD-like"/>
    <property type="match status" value="1"/>
</dbReference>
<name>A0ABT1SHY8_9FIRM</name>
<dbReference type="SUPFAM" id="SSF56784">
    <property type="entry name" value="HAD-like"/>
    <property type="match status" value="1"/>
</dbReference>
<gene>
    <name evidence="1" type="ORF">NE663_01010</name>
</gene>
<accession>A0ABT1SHY8</accession>
<dbReference type="InterPro" id="IPR006379">
    <property type="entry name" value="HAD-SF_hydro_IIB"/>
</dbReference>
<dbReference type="Proteomes" id="UP001524435">
    <property type="component" value="Unassembled WGS sequence"/>
</dbReference>
<dbReference type="InterPro" id="IPR036412">
    <property type="entry name" value="HAD-like_sf"/>
</dbReference>
<comment type="caution">
    <text evidence="1">The sequence shown here is derived from an EMBL/GenBank/DDBJ whole genome shotgun (WGS) entry which is preliminary data.</text>
</comment>
<keyword evidence="1" id="KW-0378">Hydrolase</keyword>
<dbReference type="EMBL" id="JANGCH010000001">
    <property type="protein sequence ID" value="MCQ5120837.1"/>
    <property type="molecule type" value="Genomic_DNA"/>
</dbReference>
<dbReference type="Gene3D" id="3.30.1240.10">
    <property type="match status" value="1"/>
</dbReference>
<organism evidence="1 2">
    <name type="scientific">Massilicoli timonensis</name>
    <dbReference type="NCBI Taxonomy" id="2015901"/>
    <lineage>
        <taxon>Bacteria</taxon>
        <taxon>Bacillati</taxon>
        <taxon>Bacillota</taxon>
        <taxon>Erysipelotrichia</taxon>
        <taxon>Erysipelotrichales</taxon>
        <taxon>Erysipelotrichaceae</taxon>
        <taxon>Massilicoli</taxon>
    </lineage>
</organism>
<dbReference type="PANTHER" id="PTHR10000:SF55">
    <property type="entry name" value="5-AMINO-6-(5-PHOSPHO-D-RIBITYLAMINO)URACIL PHOSPHATASE YCSE"/>
    <property type="match status" value="1"/>
</dbReference>
<evidence type="ECO:0000313" key="1">
    <source>
        <dbReference type="EMBL" id="MCQ5120837.1"/>
    </source>
</evidence>
<dbReference type="PROSITE" id="PS01228">
    <property type="entry name" value="COF_1"/>
    <property type="match status" value="1"/>
</dbReference>
<dbReference type="GO" id="GO:0016787">
    <property type="term" value="F:hydrolase activity"/>
    <property type="evidence" value="ECO:0007669"/>
    <property type="project" value="UniProtKB-KW"/>
</dbReference>
<dbReference type="SFLD" id="SFLDS00003">
    <property type="entry name" value="Haloacid_Dehalogenase"/>
    <property type="match status" value="1"/>
</dbReference>
<keyword evidence="2" id="KW-1185">Reference proteome</keyword>
<sequence length="285" mass="31830">MIKLIVSDLDGTLLNEKHRISDVSLTAIQAAREAGIDFMIATGRHQENVASLLKDTPLTPAMICINGAQCFDAQGHLLWEVPLTRAKTMELLHIAEAFGLHTQIMCDRGIYSCDELEIHRRDFIGQKKMNDHDIAMLNDYYALFQKINQPTDLPNDVSIYKVELNGAESAKAKVAKLLEKDESLAVSYAPGSGIEINDIHASKGEALRRFCNSMHLYPQEVMVIGDSGNDLSMFAYFPYSFAMANAPQEVRSKASLIANRNSDDGVARAIFKTIARNQNYWTFQK</sequence>
<dbReference type="RefSeq" id="WP_178200165.1">
    <property type="nucleotide sequence ID" value="NZ_DBEZUI010000012.1"/>
</dbReference>
<dbReference type="Pfam" id="PF08282">
    <property type="entry name" value="Hydrolase_3"/>
    <property type="match status" value="1"/>
</dbReference>
<dbReference type="SFLD" id="SFLDG01140">
    <property type="entry name" value="C2.B:_Phosphomannomutase_and_P"/>
    <property type="match status" value="1"/>
</dbReference>
<reference evidence="1 2" key="1">
    <citation type="submission" date="2022-06" db="EMBL/GenBank/DDBJ databases">
        <title>Isolation of gut microbiota from human fecal samples.</title>
        <authorList>
            <person name="Pamer E.G."/>
            <person name="Barat B."/>
            <person name="Waligurski E."/>
            <person name="Medina S."/>
            <person name="Paddock L."/>
            <person name="Mostad J."/>
        </authorList>
    </citation>
    <scope>NUCLEOTIDE SEQUENCE [LARGE SCALE GENOMIC DNA]</scope>
    <source>
        <strain evidence="1 2">DFI.6.1</strain>
    </source>
</reference>
<proteinExistence type="predicted"/>
<dbReference type="NCBIfam" id="TIGR00099">
    <property type="entry name" value="Cof-subfamily"/>
    <property type="match status" value="1"/>
</dbReference>
<dbReference type="InterPro" id="IPR000150">
    <property type="entry name" value="Cof"/>
</dbReference>
<dbReference type="PANTHER" id="PTHR10000">
    <property type="entry name" value="PHOSPHOSERINE PHOSPHATASE"/>
    <property type="match status" value="1"/>
</dbReference>
<evidence type="ECO:0000313" key="2">
    <source>
        <dbReference type="Proteomes" id="UP001524435"/>
    </source>
</evidence>
<protein>
    <submittedName>
        <fullName evidence="1">HAD family hydrolase</fullName>
    </submittedName>
</protein>
<dbReference type="NCBIfam" id="TIGR01484">
    <property type="entry name" value="HAD-SF-IIB"/>
    <property type="match status" value="1"/>
</dbReference>